<gene>
    <name evidence="4" type="ORF">ACETWP_15645</name>
</gene>
<organism evidence="4 5">
    <name type="scientific">Arthrobacter halodurans</name>
    <dbReference type="NCBI Taxonomy" id="516699"/>
    <lineage>
        <taxon>Bacteria</taxon>
        <taxon>Bacillati</taxon>
        <taxon>Actinomycetota</taxon>
        <taxon>Actinomycetes</taxon>
        <taxon>Micrococcales</taxon>
        <taxon>Micrococcaceae</taxon>
        <taxon>Arthrobacter</taxon>
    </lineage>
</organism>
<evidence type="ECO:0000256" key="1">
    <source>
        <dbReference type="SAM" id="MobiDB-lite"/>
    </source>
</evidence>
<evidence type="ECO:0000256" key="2">
    <source>
        <dbReference type="SAM" id="Phobius"/>
    </source>
</evidence>
<proteinExistence type="predicted"/>
<comment type="caution">
    <text evidence="4">The sequence shown here is derived from an EMBL/GenBank/DDBJ whole genome shotgun (WGS) entry which is preliminary data.</text>
</comment>
<feature type="region of interest" description="Disordered" evidence="1">
    <location>
        <begin position="274"/>
        <end position="294"/>
    </location>
</feature>
<feature type="domain" description="LssY-like C-terminal" evidence="3">
    <location>
        <begin position="77"/>
        <end position="266"/>
    </location>
</feature>
<feature type="transmembrane region" description="Helical" evidence="2">
    <location>
        <begin position="339"/>
        <end position="359"/>
    </location>
</feature>
<protein>
    <submittedName>
        <fullName evidence="4">LssY C-terminal domain-containing protein</fullName>
    </submittedName>
</protein>
<evidence type="ECO:0000313" key="4">
    <source>
        <dbReference type="EMBL" id="MFB0836023.1"/>
    </source>
</evidence>
<name>A0ABV4USV7_9MICC</name>
<feature type="compositionally biased region" description="Basic and acidic residues" evidence="1">
    <location>
        <begin position="274"/>
        <end position="293"/>
    </location>
</feature>
<keyword evidence="5" id="KW-1185">Reference proteome</keyword>
<evidence type="ECO:0000259" key="3">
    <source>
        <dbReference type="Pfam" id="PF14067"/>
    </source>
</evidence>
<feature type="transmembrane region" description="Helical" evidence="2">
    <location>
        <begin position="391"/>
        <end position="412"/>
    </location>
</feature>
<feature type="transmembrane region" description="Helical" evidence="2">
    <location>
        <begin position="48"/>
        <end position="66"/>
    </location>
</feature>
<sequence>MAEVAKRERRRAARAPGAARAVDTAFFVFGGVAAVWLATLLLQESLHWRMIWFSLVFWAVLAYLVLPRLHRILTRVYLPDYFIGRARTSDGLLGDPVNVALLGTEDQLHATMRRAGWTRADEVDLKSSWRIIHSTLTKRSYHEAPVSPLFVFGRQQDVAYQQEVDGNPGKRHHIRFWRCPPDWVLPGGARVDWLAAGTYDRAVGLSLFTLQITHKIEEDIDRERDYVLASVRSAEPDIEVRVIRDFATGYHSRNGGGDTISTDGDLPVVDLRRVSTDPADRVPEPTDSRDRRPAPTTFGAVLVFCRGLASLAFAAALATDGSPLGTAVAQQGLRSLLPAAAAVVAAFGLTEIAMAWFIYRGGNRARVLTMSLSALAIVVQFVNVLSGGPGISFATNLLGLALDILLILALSSERARTYARRRDALTATEPRAP</sequence>
<dbReference type="Pfam" id="PF14067">
    <property type="entry name" value="LssY_C"/>
    <property type="match status" value="1"/>
</dbReference>
<evidence type="ECO:0000313" key="5">
    <source>
        <dbReference type="Proteomes" id="UP001575652"/>
    </source>
</evidence>
<reference evidence="4 5" key="1">
    <citation type="submission" date="2024-09" db="EMBL/GenBank/DDBJ databases">
        <authorList>
            <person name="Salinas-Garcia M.A."/>
            <person name="Prieme A."/>
        </authorList>
    </citation>
    <scope>NUCLEOTIDE SEQUENCE [LARGE SCALE GENOMIC DNA]</scope>
    <source>
        <strain evidence="4 5">DSM 21081</strain>
    </source>
</reference>
<dbReference type="Proteomes" id="UP001575652">
    <property type="component" value="Unassembled WGS sequence"/>
</dbReference>
<dbReference type="EMBL" id="JBHDLJ010000017">
    <property type="protein sequence ID" value="MFB0836023.1"/>
    <property type="molecule type" value="Genomic_DNA"/>
</dbReference>
<feature type="transmembrane region" description="Helical" evidence="2">
    <location>
        <begin position="21"/>
        <end position="42"/>
    </location>
</feature>
<feature type="transmembrane region" description="Helical" evidence="2">
    <location>
        <begin position="366"/>
        <end position="385"/>
    </location>
</feature>
<feature type="transmembrane region" description="Helical" evidence="2">
    <location>
        <begin position="298"/>
        <end position="319"/>
    </location>
</feature>
<keyword evidence="2" id="KW-0472">Membrane</keyword>
<dbReference type="InterPro" id="IPR025902">
    <property type="entry name" value="LssY-like-C_dom"/>
</dbReference>
<keyword evidence="2" id="KW-1133">Transmembrane helix</keyword>
<accession>A0ABV4USV7</accession>
<dbReference type="RefSeq" id="WP_373973200.1">
    <property type="nucleotide sequence ID" value="NZ_JBHDLJ010000017.1"/>
</dbReference>
<keyword evidence="2" id="KW-0812">Transmembrane</keyword>